<dbReference type="InterPro" id="IPR013780">
    <property type="entry name" value="Glyco_hydro_b"/>
</dbReference>
<dbReference type="SUPFAM" id="SSF51445">
    <property type="entry name" value="(Trans)glycosidases"/>
    <property type="match status" value="1"/>
</dbReference>
<evidence type="ECO:0000256" key="4">
    <source>
        <dbReference type="ARBA" id="ARBA00026248"/>
    </source>
</evidence>
<feature type="domain" description="Glycosyl hydrolase family 13 catalytic" evidence="5">
    <location>
        <begin position="59"/>
        <end position="481"/>
    </location>
</feature>
<keyword evidence="2" id="KW-0378">Hydrolase</keyword>
<dbReference type="Proteomes" id="UP000829685">
    <property type="component" value="Unassembled WGS sequence"/>
</dbReference>
<dbReference type="Pfam" id="PF00128">
    <property type="entry name" value="Alpha-amylase"/>
    <property type="match status" value="1"/>
</dbReference>
<dbReference type="EMBL" id="JAFIMR010000052">
    <property type="protein sequence ID" value="KAI1855043.1"/>
    <property type="molecule type" value="Genomic_DNA"/>
</dbReference>
<organism evidence="6 7">
    <name type="scientific">Neoarthrinium moseri</name>
    <dbReference type="NCBI Taxonomy" id="1658444"/>
    <lineage>
        <taxon>Eukaryota</taxon>
        <taxon>Fungi</taxon>
        <taxon>Dikarya</taxon>
        <taxon>Ascomycota</taxon>
        <taxon>Pezizomycotina</taxon>
        <taxon>Sordariomycetes</taxon>
        <taxon>Xylariomycetidae</taxon>
        <taxon>Amphisphaeriales</taxon>
        <taxon>Apiosporaceae</taxon>
        <taxon>Neoarthrinium</taxon>
    </lineage>
</organism>
<evidence type="ECO:0000256" key="3">
    <source>
        <dbReference type="ARBA" id="ARBA00023295"/>
    </source>
</evidence>
<dbReference type="GO" id="GO:0005987">
    <property type="term" value="P:sucrose catabolic process"/>
    <property type="evidence" value="ECO:0007669"/>
    <property type="project" value="TreeGrafter"/>
</dbReference>
<dbReference type="GO" id="GO:0004574">
    <property type="term" value="F:oligo-1,6-glucosidase activity"/>
    <property type="evidence" value="ECO:0007669"/>
    <property type="project" value="TreeGrafter"/>
</dbReference>
<dbReference type="OrthoDB" id="1740265at2759"/>
<reference evidence="6" key="1">
    <citation type="submission" date="2021-03" db="EMBL/GenBank/DDBJ databases">
        <title>Revisited historic fungal species revealed as producer of novel bioactive compounds through whole genome sequencing and comparative genomics.</title>
        <authorList>
            <person name="Vignolle G.A."/>
            <person name="Hochenegger N."/>
            <person name="Mach R.L."/>
            <person name="Mach-Aigner A.R."/>
            <person name="Javad Rahimi M."/>
            <person name="Salim K.A."/>
            <person name="Chan C.M."/>
            <person name="Lim L.B.L."/>
            <person name="Cai F."/>
            <person name="Druzhinina I.S."/>
            <person name="U'Ren J.M."/>
            <person name="Derntl C."/>
        </authorList>
    </citation>
    <scope>NUCLEOTIDE SEQUENCE</scope>
    <source>
        <strain evidence="6">TUCIM 5799</strain>
    </source>
</reference>
<evidence type="ECO:0000256" key="2">
    <source>
        <dbReference type="ARBA" id="ARBA00022801"/>
    </source>
</evidence>
<keyword evidence="4" id="KW-0462">Maltose metabolism</keyword>
<dbReference type="PANTHER" id="PTHR10357:SF222">
    <property type="entry name" value="MALTASE MALT (AFU_ORTHOLOGUE AFUA_8G07070)"/>
    <property type="match status" value="1"/>
</dbReference>
<evidence type="ECO:0000259" key="5">
    <source>
        <dbReference type="SMART" id="SM00642"/>
    </source>
</evidence>
<dbReference type="FunFam" id="3.90.400.10:FF:000002">
    <property type="entry name" value="Sucrose isomerase"/>
    <property type="match status" value="1"/>
</dbReference>
<keyword evidence="7" id="KW-1185">Reference proteome</keyword>
<evidence type="ECO:0000256" key="1">
    <source>
        <dbReference type="ARBA" id="ARBA00008061"/>
    </source>
</evidence>
<dbReference type="InterPro" id="IPR006047">
    <property type="entry name" value="GH13_cat_dom"/>
</dbReference>
<evidence type="ECO:0000313" key="7">
    <source>
        <dbReference type="Proteomes" id="UP000829685"/>
    </source>
</evidence>
<comment type="caution">
    <text evidence="6">The sequence shown here is derived from an EMBL/GenBank/DDBJ whole genome shotgun (WGS) entry which is preliminary data.</text>
</comment>
<dbReference type="InterPro" id="IPR045857">
    <property type="entry name" value="O16G_dom_2"/>
</dbReference>
<dbReference type="GO" id="GO:0033934">
    <property type="term" value="F:glucan 1,4-alpha-maltotriohydrolase activity"/>
    <property type="evidence" value="ECO:0007669"/>
    <property type="project" value="TreeGrafter"/>
</dbReference>
<proteinExistence type="inferred from homology"/>
<dbReference type="PANTHER" id="PTHR10357">
    <property type="entry name" value="ALPHA-AMYLASE FAMILY MEMBER"/>
    <property type="match status" value="1"/>
</dbReference>
<dbReference type="FunFam" id="3.20.20.80:FF:000087">
    <property type="entry name" value="Oligo-1,6-glucosidase IMA1"/>
    <property type="match status" value="1"/>
</dbReference>
<dbReference type="Gene3D" id="3.90.400.10">
    <property type="entry name" value="Oligo-1,6-glucosidase, Domain 2"/>
    <property type="match status" value="1"/>
</dbReference>
<comment type="similarity">
    <text evidence="1">Belongs to the glycosyl hydrolase 13 family.</text>
</comment>
<dbReference type="GO" id="GO:0000025">
    <property type="term" value="P:maltose catabolic process"/>
    <property type="evidence" value="ECO:0007669"/>
    <property type="project" value="TreeGrafter"/>
</dbReference>
<dbReference type="GO" id="GO:0004575">
    <property type="term" value="F:sucrose alpha-glucosidase activity"/>
    <property type="evidence" value="ECO:0007669"/>
    <property type="project" value="TreeGrafter"/>
</dbReference>
<protein>
    <recommendedName>
        <fullName evidence="5">Glycosyl hydrolase family 13 catalytic domain-containing protein</fullName>
    </recommendedName>
</protein>
<accession>A0A9P9WB37</accession>
<dbReference type="InterPro" id="IPR017853">
    <property type="entry name" value="GH"/>
</dbReference>
<name>A0A9P9WB37_9PEZI</name>
<dbReference type="CDD" id="cd11333">
    <property type="entry name" value="AmyAc_SI_OligoGlu_DGase"/>
    <property type="match status" value="1"/>
</dbReference>
<gene>
    <name evidence="6" type="ORF">JX265_012398</name>
</gene>
<dbReference type="Gene3D" id="3.20.20.80">
    <property type="entry name" value="Glycosidases"/>
    <property type="match status" value="1"/>
</dbReference>
<sequence>MHSHGAETLVENANRVYYANLYAKDHRHKTFHGLHHQASHDGQQLLGKEPWWKAGVFYQVYPASFKDSNGDGWGDIPGLISKLNYLADLGVDCVWLSPVFDSPQQDMGYDVRDYQSIYAPYGTVEDVDTLTSECHKRGMKLILDLVVNHTSIEHIWFRESRSSRTNSKRNWYIWKPPRYNEKGERIPPTNWRGYFACPTWTWDEATQEYYLHLYAPDQPDLNWENKECREAIYEDTMRFWLDRGVDGFRIDTVNKYSKRTEYVDVPVTDPRWESQPAPEMWCNGPRIHEFIREMTAQALAPYGAVSVGELSNMAGPTDVLPYVSAARRELDMVFEFSMIRLGTGGGFGPKYIYRPYTLPTLKEHVARFQTFIEGTDGWTTVFCENHDNGRAVSRFGDASSPGLWARSSRVLALWQATLTGTLFLYQGQEIGMVNMPETWGIEDYKDVESRSFYEDALQSGSTELRDQTMNGLRILARDHSRIPFQWDGNSKHAGFSDADETWMRVHDRYKDINVARQTGDPGSVLEFWRHILKLRKHFADLFVYGSFRSREDADLNRYVYIKESSIDIRGRAGVKRKALVIMNWSKDTQSCVDVRAALGCQEHEVHLLITSLDGIQTNGVETQTALGPWEGRVYLNFQPRI</sequence>
<keyword evidence="3" id="KW-0326">Glycosidase</keyword>
<evidence type="ECO:0000313" key="6">
    <source>
        <dbReference type="EMBL" id="KAI1855043.1"/>
    </source>
</evidence>
<dbReference type="FunFam" id="3.20.20.80:FF:000064">
    <property type="entry name" value="Oligo-1,6-glucosidase"/>
    <property type="match status" value="1"/>
</dbReference>
<dbReference type="AlphaFoldDB" id="A0A9P9WB37"/>
<dbReference type="GO" id="GO:0004556">
    <property type="term" value="F:alpha-amylase activity"/>
    <property type="evidence" value="ECO:0007669"/>
    <property type="project" value="TreeGrafter"/>
</dbReference>
<dbReference type="Gene3D" id="2.60.40.1180">
    <property type="entry name" value="Golgi alpha-mannosidase II"/>
    <property type="match status" value="1"/>
</dbReference>
<dbReference type="SMART" id="SM00642">
    <property type="entry name" value="Aamy"/>
    <property type="match status" value="1"/>
</dbReference>